<sequence>MDPANYMCVMPKMPKQQTNSVKLWRLPYQHKSSNNEENQSQAVLDRETGMESFKQDGLRKSISRIFGQTLINALERGAM</sequence>
<evidence type="ECO:0000313" key="2">
    <source>
        <dbReference type="Proteomes" id="UP000054324"/>
    </source>
</evidence>
<reference evidence="1 2" key="1">
    <citation type="submission" date="2013-11" db="EMBL/GenBank/DDBJ databases">
        <title>Opisthorchis viverrini - life in the bile duct.</title>
        <authorList>
            <person name="Young N.D."/>
            <person name="Nagarajan N."/>
            <person name="Lin S.J."/>
            <person name="Korhonen P.K."/>
            <person name="Jex A.R."/>
            <person name="Hall R.S."/>
            <person name="Safavi-Hemami H."/>
            <person name="Kaewkong W."/>
            <person name="Bertrand D."/>
            <person name="Gao S."/>
            <person name="Seet Q."/>
            <person name="Wongkham S."/>
            <person name="Teh B.T."/>
            <person name="Wongkham C."/>
            <person name="Intapan P.M."/>
            <person name="Maleewong W."/>
            <person name="Yang X."/>
            <person name="Hu M."/>
            <person name="Wang Z."/>
            <person name="Hofmann A."/>
            <person name="Sternberg P.W."/>
            <person name="Tan P."/>
            <person name="Wang J."/>
            <person name="Gasser R.B."/>
        </authorList>
    </citation>
    <scope>NUCLEOTIDE SEQUENCE [LARGE SCALE GENOMIC DNA]</scope>
</reference>
<dbReference type="EMBL" id="KL596780">
    <property type="protein sequence ID" value="KER25306.1"/>
    <property type="molecule type" value="Genomic_DNA"/>
</dbReference>
<proteinExistence type="predicted"/>
<keyword evidence="2" id="KW-1185">Reference proteome</keyword>
<dbReference type="GeneID" id="20321365"/>
<protein>
    <submittedName>
        <fullName evidence="1">Uncharacterized protein</fullName>
    </submittedName>
</protein>
<accession>A0A074ZDD2</accession>
<gene>
    <name evidence="1" type="ORF">T265_07186</name>
</gene>
<evidence type="ECO:0000313" key="1">
    <source>
        <dbReference type="EMBL" id="KER25306.1"/>
    </source>
</evidence>
<dbReference type="Proteomes" id="UP000054324">
    <property type="component" value="Unassembled WGS sequence"/>
</dbReference>
<name>A0A074ZDD2_OPIVI</name>
<organism evidence="1 2">
    <name type="scientific">Opisthorchis viverrini</name>
    <name type="common">Southeast Asian liver fluke</name>
    <dbReference type="NCBI Taxonomy" id="6198"/>
    <lineage>
        <taxon>Eukaryota</taxon>
        <taxon>Metazoa</taxon>
        <taxon>Spiralia</taxon>
        <taxon>Lophotrochozoa</taxon>
        <taxon>Platyhelminthes</taxon>
        <taxon>Trematoda</taxon>
        <taxon>Digenea</taxon>
        <taxon>Opisthorchiida</taxon>
        <taxon>Opisthorchiata</taxon>
        <taxon>Opisthorchiidae</taxon>
        <taxon>Opisthorchis</taxon>
    </lineage>
</organism>
<dbReference type="RefSeq" id="XP_009170906.1">
    <property type="nucleotide sequence ID" value="XM_009172642.1"/>
</dbReference>
<dbReference type="AlphaFoldDB" id="A0A074ZDD2"/>
<dbReference type="KEGG" id="ovi:T265_07186"/>
<dbReference type="CTD" id="20321365"/>